<feature type="domain" description="Pseudouridine synthase I TruA alpha/beta" evidence="6">
    <location>
        <begin position="66"/>
        <end position="154"/>
    </location>
</feature>
<evidence type="ECO:0000256" key="4">
    <source>
        <dbReference type="RuleBase" id="RU003792"/>
    </source>
</evidence>
<dbReference type="OrthoDB" id="271910at2759"/>
<accession>A0A8K1C786</accession>
<feature type="domain" description="Pseudouridine synthase I TruA alpha/beta" evidence="6">
    <location>
        <begin position="217"/>
        <end position="324"/>
    </location>
</feature>
<sequence>MTMDAPLSRSERKRQHQAALQQQNTQMSGKAASSGENKVASIAKKLKKGSFLPLAEDQSFWRKCVVEYDGSAFSGFQAQEQAGKMRTVQETIEDAILRTTGETVRVRGASRTDKGVHARGQVIAFSSRCTADDKSFRDALNTRLPEDVVCHSMTQVDGTEGFDPRANSIGKIYEYRIVYGAIRPVLGRHHVWFMKKTLDTTKMRAAIEFLVAPPAAKDFSAFTPPKSSQLNDEGGKGNVCTLFSAELVDETADQEAESRQICMRFHGDRFLYKMVRNLVGTLVDVGLGKLEPETIPVIFETKDRSKAGQGAPPHGLTLVRVMYNS</sequence>
<dbReference type="HAMAP" id="MF_00171">
    <property type="entry name" value="TruA"/>
    <property type="match status" value="1"/>
</dbReference>
<evidence type="ECO:0000313" key="8">
    <source>
        <dbReference type="Proteomes" id="UP000794436"/>
    </source>
</evidence>
<feature type="region of interest" description="Disordered" evidence="5">
    <location>
        <begin position="1"/>
        <end position="36"/>
    </location>
</feature>
<protein>
    <recommendedName>
        <fullName evidence="4">tRNA pseudouridine synthase</fullName>
        <ecNumber evidence="4">5.4.99.12</ecNumber>
    </recommendedName>
</protein>
<dbReference type="Gene3D" id="3.30.70.580">
    <property type="entry name" value="Pseudouridine synthase I, catalytic domain, N-terminal subdomain"/>
    <property type="match status" value="1"/>
</dbReference>
<evidence type="ECO:0000259" key="6">
    <source>
        <dbReference type="Pfam" id="PF01416"/>
    </source>
</evidence>
<dbReference type="PANTHER" id="PTHR11142:SF0">
    <property type="entry name" value="TRNA PSEUDOURIDINE SYNTHASE-LIKE 1"/>
    <property type="match status" value="1"/>
</dbReference>
<organism evidence="7 8">
    <name type="scientific">Pythium oligandrum</name>
    <name type="common">Mycoparasitic fungus</name>
    <dbReference type="NCBI Taxonomy" id="41045"/>
    <lineage>
        <taxon>Eukaryota</taxon>
        <taxon>Sar</taxon>
        <taxon>Stramenopiles</taxon>
        <taxon>Oomycota</taxon>
        <taxon>Peronosporomycetes</taxon>
        <taxon>Pythiales</taxon>
        <taxon>Pythiaceae</taxon>
        <taxon>Pythium</taxon>
    </lineage>
</organism>
<evidence type="ECO:0000256" key="5">
    <source>
        <dbReference type="SAM" id="MobiDB-lite"/>
    </source>
</evidence>
<evidence type="ECO:0000256" key="1">
    <source>
        <dbReference type="ARBA" id="ARBA00009375"/>
    </source>
</evidence>
<dbReference type="InterPro" id="IPR001406">
    <property type="entry name" value="PsdUridine_synth_TruA"/>
</dbReference>
<evidence type="ECO:0000313" key="7">
    <source>
        <dbReference type="EMBL" id="TMW57832.1"/>
    </source>
</evidence>
<dbReference type="Gene3D" id="3.30.70.660">
    <property type="entry name" value="Pseudouridine synthase I, catalytic domain, C-terminal subdomain"/>
    <property type="match status" value="1"/>
</dbReference>
<evidence type="ECO:0000256" key="2">
    <source>
        <dbReference type="ARBA" id="ARBA00022694"/>
    </source>
</evidence>
<proteinExistence type="inferred from homology"/>
<reference evidence="7" key="1">
    <citation type="submission" date="2019-03" db="EMBL/GenBank/DDBJ databases">
        <title>Long read genome sequence of the mycoparasitic Pythium oligandrum ATCC 38472 isolated from sugarbeet rhizosphere.</title>
        <authorList>
            <person name="Gaulin E."/>
        </authorList>
    </citation>
    <scope>NUCLEOTIDE SEQUENCE</scope>
    <source>
        <strain evidence="7">ATCC 38472_TT</strain>
    </source>
</reference>
<keyword evidence="3 4" id="KW-0413">Isomerase</keyword>
<dbReference type="GO" id="GO:0003723">
    <property type="term" value="F:RNA binding"/>
    <property type="evidence" value="ECO:0007669"/>
    <property type="project" value="InterPro"/>
</dbReference>
<dbReference type="Pfam" id="PF01416">
    <property type="entry name" value="PseudoU_synth_1"/>
    <property type="match status" value="2"/>
</dbReference>
<dbReference type="SUPFAM" id="SSF55120">
    <property type="entry name" value="Pseudouridine synthase"/>
    <property type="match status" value="1"/>
</dbReference>
<dbReference type="CDD" id="cd02570">
    <property type="entry name" value="PseudoU_synth_EcTruA"/>
    <property type="match status" value="1"/>
</dbReference>
<dbReference type="InterPro" id="IPR020103">
    <property type="entry name" value="PsdUridine_synth_cat_dom_sf"/>
</dbReference>
<gene>
    <name evidence="7" type="ORF">Poli38472_014435</name>
</gene>
<name>A0A8K1C786_PYTOL</name>
<dbReference type="AlphaFoldDB" id="A0A8K1C786"/>
<feature type="compositionally biased region" description="Low complexity" evidence="5">
    <location>
        <begin position="17"/>
        <end position="26"/>
    </location>
</feature>
<dbReference type="InterPro" id="IPR020094">
    <property type="entry name" value="TruA/RsuA/RluB/E/F_N"/>
</dbReference>
<dbReference type="EC" id="5.4.99.12" evidence="4"/>
<dbReference type="PANTHER" id="PTHR11142">
    <property type="entry name" value="PSEUDOURIDYLATE SYNTHASE"/>
    <property type="match status" value="1"/>
</dbReference>
<evidence type="ECO:0000256" key="3">
    <source>
        <dbReference type="ARBA" id="ARBA00023235"/>
    </source>
</evidence>
<keyword evidence="2 4" id="KW-0819">tRNA processing</keyword>
<dbReference type="InterPro" id="IPR020097">
    <property type="entry name" value="PsdUridine_synth_TruA_a/b_dom"/>
</dbReference>
<dbReference type="EMBL" id="SPLM01000114">
    <property type="protein sequence ID" value="TMW57832.1"/>
    <property type="molecule type" value="Genomic_DNA"/>
</dbReference>
<comment type="caution">
    <text evidence="7">The sequence shown here is derived from an EMBL/GenBank/DDBJ whole genome shotgun (WGS) entry which is preliminary data.</text>
</comment>
<dbReference type="GO" id="GO:0160147">
    <property type="term" value="F:tRNA pseudouridine(38-40) synthase activity"/>
    <property type="evidence" value="ECO:0007669"/>
    <property type="project" value="UniProtKB-EC"/>
</dbReference>
<dbReference type="GO" id="GO:0031119">
    <property type="term" value="P:tRNA pseudouridine synthesis"/>
    <property type="evidence" value="ECO:0007669"/>
    <property type="project" value="TreeGrafter"/>
</dbReference>
<comment type="catalytic activity">
    <reaction evidence="4">
        <text>uridine(38/39/40) in tRNA = pseudouridine(38/39/40) in tRNA</text>
        <dbReference type="Rhea" id="RHEA:22376"/>
        <dbReference type="Rhea" id="RHEA-COMP:10085"/>
        <dbReference type="Rhea" id="RHEA-COMP:10087"/>
        <dbReference type="ChEBI" id="CHEBI:65314"/>
        <dbReference type="ChEBI" id="CHEBI:65315"/>
        <dbReference type="EC" id="5.4.99.12"/>
    </reaction>
</comment>
<dbReference type="Proteomes" id="UP000794436">
    <property type="component" value="Unassembled WGS sequence"/>
</dbReference>
<keyword evidence="8" id="KW-1185">Reference proteome</keyword>
<dbReference type="InterPro" id="IPR020095">
    <property type="entry name" value="PsdUridine_synth_TruA_C"/>
</dbReference>
<comment type="similarity">
    <text evidence="1 4">Belongs to the tRNA pseudouridine synthase TruA family.</text>
</comment>